<evidence type="ECO:0000259" key="4">
    <source>
        <dbReference type="Pfam" id="PF00263"/>
    </source>
</evidence>
<dbReference type="AlphaFoldDB" id="A0A974XMA4"/>
<evidence type="ECO:0000313" key="7">
    <source>
        <dbReference type="Proteomes" id="UP000663281"/>
    </source>
</evidence>
<sequence>MSHSIYTLIRRGCSLLVVASLFLGMPVQAGGPVGANSDIKLIPIFKSRTLKLPKAVNRVSVGNPDIADIKLLPNNELYILGNRLGSTNVMIWNENDALISVMDIEVTHDLNGLKQRLHQFLPGENLGVQTSQGQLLLSGQASNLQKMNTAVELAQAYVDAASVGKTESRVLNMMTVGGDHQVMLEVVVAEVQREVARQFDSKFLIYNEGSHLAGGVVGGGGGFLENTIGGVTSKGFFAQYINKELLINFALDVAKQNGLAKVLAEPNVTAMSGQAAEFLSGGEFPIPVPGNNGNTTIQYRDFGVGVKFVPTVLDSGQINLNLNVVVSEISNSNALTLSASTTTAVLVVPSLVKRHTSTTVELADGQTIAISGLISDTLRENADKIPGLGDVPVLGQLFSSRSFRNGQSELVILVTPRLVRPFNRKDVALPTDGFVAPSDVQFYLLGQMSRKEAQSQQQEQSQNTAFIAPQPDIKLEDSGTQQKYGHAL</sequence>
<accession>A0A974XMA4</accession>
<evidence type="ECO:0000256" key="3">
    <source>
        <dbReference type="SAM" id="SignalP"/>
    </source>
</evidence>
<dbReference type="GO" id="GO:0015627">
    <property type="term" value="C:type II protein secretion system complex"/>
    <property type="evidence" value="ECO:0007669"/>
    <property type="project" value="TreeGrafter"/>
</dbReference>
<name>A0A974XMA4_9GAMM</name>
<gene>
    <name evidence="6" type="ORF">JYB88_15865</name>
</gene>
<dbReference type="InterPro" id="IPR001775">
    <property type="entry name" value="GspD/PilQ"/>
</dbReference>
<dbReference type="Proteomes" id="UP000663281">
    <property type="component" value="Chromosome"/>
</dbReference>
<evidence type="ECO:0000313" key="6">
    <source>
        <dbReference type="EMBL" id="QSX29651.1"/>
    </source>
</evidence>
<evidence type="ECO:0000256" key="1">
    <source>
        <dbReference type="RuleBase" id="RU004003"/>
    </source>
</evidence>
<keyword evidence="3" id="KW-0732">Signal</keyword>
<feature type="signal peptide" evidence="3">
    <location>
        <begin position="1"/>
        <end position="29"/>
    </location>
</feature>
<keyword evidence="7" id="KW-1185">Reference proteome</keyword>
<dbReference type="Pfam" id="PF00263">
    <property type="entry name" value="Secretin"/>
    <property type="match status" value="1"/>
</dbReference>
<feature type="region of interest" description="Disordered" evidence="2">
    <location>
        <begin position="453"/>
        <end position="488"/>
    </location>
</feature>
<dbReference type="KEGG" id="scyp:JYB88_15865"/>
<proteinExistence type="inferred from homology"/>
<dbReference type="PANTHER" id="PTHR30332">
    <property type="entry name" value="PROBABLE GENERAL SECRETION PATHWAY PROTEIN D"/>
    <property type="match status" value="1"/>
</dbReference>
<dbReference type="InterPro" id="IPR050810">
    <property type="entry name" value="Bact_Secretion_Sys_Channel"/>
</dbReference>
<dbReference type="EMBL" id="CP071504">
    <property type="protein sequence ID" value="QSX29651.1"/>
    <property type="molecule type" value="Genomic_DNA"/>
</dbReference>
<evidence type="ECO:0000256" key="2">
    <source>
        <dbReference type="SAM" id="MobiDB-lite"/>
    </source>
</evidence>
<reference evidence="6 7" key="1">
    <citation type="submission" date="2021-03" db="EMBL/GenBank/DDBJ databases">
        <title>Novel species identification of genus Shewanella.</title>
        <authorList>
            <person name="Liu G."/>
            <person name="Zhang Q."/>
        </authorList>
    </citation>
    <scope>NUCLEOTIDE SEQUENCE [LARGE SCALE GENOMIC DNA]</scope>
    <source>
        <strain evidence="6 7">FJAT-53726</strain>
    </source>
</reference>
<feature type="chain" id="PRO_5037455365" evidence="3">
    <location>
        <begin position="30"/>
        <end position="488"/>
    </location>
</feature>
<dbReference type="InterPro" id="IPR004846">
    <property type="entry name" value="T2SS/T3SS_dom"/>
</dbReference>
<organism evidence="6 7">
    <name type="scientific">Shewanella cyperi</name>
    <dbReference type="NCBI Taxonomy" id="2814292"/>
    <lineage>
        <taxon>Bacteria</taxon>
        <taxon>Pseudomonadati</taxon>
        <taxon>Pseudomonadota</taxon>
        <taxon>Gammaproteobacteria</taxon>
        <taxon>Alteromonadales</taxon>
        <taxon>Shewanellaceae</taxon>
        <taxon>Shewanella</taxon>
    </lineage>
</organism>
<feature type="domain" description="Type II/III secretion system secretin-like" evidence="4">
    <location>
        <begin position="255"/>
        <end position="420"/>
    </location>
</feature>
<feature type="domain" description="Pilus formation protein N-terminal" evidence="5">
    <location>
        <begin position="42"/>
        <end position="107"/>
    </location>
</feature>
<dbReference type="PRINTS" id="PR00811">
    <property type="entry name" value="BCTERIALGSPD"/>
</dbReference>
<feature type="compositionally biased region" description="Polar residues" evidence="2">
    <location>
        <begin position="478"/>
        <end position="488"/>
    </location>
</feature>
<dbReference type="Pfam" id="PF13629">
    <property type="entry name" value="T2SS-T3SS_pil_N"/>
    <property type="match status" value="1"/>
</dbReference>
<dbReference type="GO" id="GO:0009306">
    <property type="term" value="P:protein secretion"/>
    <property type="evidence" value="ECO:0007669"/>
    <property type="project" value="InterPro"/>
</dbReference>
<dbReference type="PANTHER" id="PTHR30332:SF17">
    <property type="entry name" value="TYPE IV PILIATION SYSTEM PROTEIN DR_0774-RELATED"/>
    <property type="match status" value="1"/>
</dbReference>
<protein>
    <submittedName>
        <fullName evidence="6">Type II and III secretion system protein family protein</fullName>
    </submittedName>
</protein>
<comment type="similarity">
    <text evidence="1">Belongs to the bacterial secretin family.</text>
</comment>
<evidence type="ECO:0000259" key="5">
    <source>
        <dbReference type="Pfam" id="PF13629"/>
    </source>
</evidence>
<dbReference type="InterPro" id="IPR032789">
    <property type="entry name" value="T2SS-T3SS_pil_N"/>
</dbReference>